<comment type="similarity">
    <text evidence="1">Belongs to the helicase family. UvrD subfamily.</text>
</comment>
<name>M4V9D6_9BACT</name>
<evidence type="ECO:0000256" key="9">
    <source>
        <dbReference type="ARBA" id="ARBA00034808"/>
    </source>
</evidence>
<dbReference type="KEGG" id="bex:A11Q_1622"/>
<evidence type="ECO:0000256" key="3">
    <source>
        <dbReference type="ARBA" id="ARBA00022801"/>
    </source>
</evidence>
<feature type="binding site" evidence="12">
    <location>
        <begin position="26"/>
        <end position="33"/>
    </location>
    <ligand>
        <name>ATP</name>
        <dbReference type="ChEBI" id="CHEBI:30616"/>
    </ligand>
</feature>
<keyword evidence="16" id="KW-1185">Reference proteome</keyword>
<organism evidence="15 16">
    <name type="scientific">Pseudobdellovibrio exovorus JSS</name>
    <dbReference type="NCBI Taxonomy" id="1184267"/>
    <lineage>
        <taxon>Bacteria</taxon>
        <taxon>Pseudomonadati</taxon>
        <taxon>Bdellovibrionota</taxon>
        <taxon>Bdellovibrionia</taxon>
        <taxon>Bdellovibrionales</taxon>
        <taxon>Pseudobdellovibrionaceae</taxon>
        <taxon>Pseudobdellovibrio</taxon>
    </lineage>
</organism>
<evidence type="ECO:0000256" key="8">
    <source>
        <dbReference type="ARBA" id="ARBA00034617"/>
    </source>
</evidence>
<evidence type="ECO:0000259" key="13">
    <source>
        <dbReference type="PROSITE" id="PS51198"/>
    </source>
</evidence>
<dbReference type="PANTHER" id="PTHR11070">
    <property type="entry name" value="UVRD / RECB / PCRA DNA HELICASE FAMILY MEMBER"/>
    <property type="match status" value="1"/>
</dbReference>
<feature type="domain" description="UvrD-like helicase C-terminal" evidence="14">
    <location>
        <begin position="281"/>
        <end position="563"/>
    </location>
</feature>
<feature type="domain" description="UvrD-like helicase ATP-binding" evidence="13">
    <location>
        <begin position="5"/>
        <end position="280"/>
    </location>
</feature>
<dbReference type="Gene3D" id="3.40.50.300">
    <property type="entry name" value="P-loop containing nucleotide triphosphate hydrolases"/>
    <property type="match status" value="2"/>
</dbReference>
<evidence type="ECO:0000259" key="14">
    <source>
        <dbReference type="PROSITE" id="PS51217"/>
    </source>
</evidence>
<dbReference type="InterPro" id="IPR027417">
    <property type="entry name" value="P-loop_NTPase"/>
</dbReference>
<dbReference type="GO" id="GO:0000725">
    <property type="term" value="P:recombinational repair"/>
    <property type="evidence" value="ECO:0007669"/>
    <property type="project" value="TreeGrafter"/>
</dbReference>
<protein>
    <recommendedName>
        <fullName evidence="9">DNA 3'-5' helicase</fullName>
        <ecNumber evidence="9">5.6.2.4</ecNumber>
    </recommendedName>
    <alternativeName>
        <fullName evidence="10">DNA 3'-5' helicase II</fullName>
    </alternativeName>
</protein>
<evidence type="ECO:0000256" key="12">
    <source>
        <dbReference type="PROSITE-ProRule" id="PRU00560"/>
    </source>
</evidence>
<dbReference type="Gene3D" id="1.10.486.10">
    <property type="entry name" value="PCRA, domain 4"/>
    <property type="match status" value="1"/>
</dbReference>
<dbReference type="Proteomes" id="UP000012040">
    <property type="component" value="Chromosome"/>
</dbReference>
<evidence type="ECO:0000256" key="6">
    <source>
        <dbReference type="ARBA" id="ARBA00023125"/>
    </source>
</evidence>
<comment type="catalytic activity">
    <reaction evidence="8">
        <text>Couples ATP hydrolysis with the unwinding of duplex DNA by translocating in the 3'-5' direction.</text>
        <dbReference type="EC" id="5.6.2.4"/>
    </reaction>
</comment>
<gene>
    <name evidence="15" type="ORF">A11Q_1622</name>
</gene>
<evidence type="ECO:0000256" key="1">
    <source>
        <dbReference type="ARBA" id="ARBA00009922"/>
    </source>
</evidence>
<dbReference type="GO" id="GO:0005829">
    <property type="term" value="C:cytosol"/>
    <property type="evidence" value="ECO:0007669"/>
    <property type="project" value="TreeGrafter"/>
</dbReference>
<keyword evidence="3 12" id="KW-0378">Hydrolase</keyword>
<dbReference type="PROSITE" id="PS51198">
    <property type="entry name" value="UVRD_HELICASE_ATP_BIND"/>
    <property type="match status" value="1"/>
</dbReference>
<keyword evidence="6" id="KW-0238">DNA-binding</keyword>
<evidence type="ECO:0000256" key="2">
    <source>
        <dbReference type="ARBA" id="ARBA00022741"/>
    </source>
</evidence>
<dbReference type="EMBL" id="CP003537">
    <property type="protein sequence ID" value="AGH95838.1"/>
    <property type="molecule type" value="Genomic_DNA"/>
</dbReference>
<dbReference type="InterPro" id="IPR014017">
    <property type="entry name" value="DNA_helicase_UvrD-like_C"/>
</dbReference>
<dbReference type="SUPFAM" id="SSF52540">
    <property type="entry name" value="P-loop containing nucleoside triphosphate hydrolases"/>
    <property type="match status" value="1"/>
</dbReference>
<keyword evidence="5 12" id="KW-0067">ATP-binding</keyword>
<dbReference type="GO" id="GO:0005524">
    <property type="term" value="F:ATP binding"/>
    <property type="evidence" value="ECO:0007669"/>
    <property type="project" value="UniProtKB-UniRule"/>
</dbReference>
<proteinExistence type="inferred from homology"/>
<dbReference type="InterPro" id="IPR000212">
    <property type="entry name" value="DNA_helicase_UvrD/REP"/>
</dbReference>
<dbReference type="Pfam" id="PF13361">
    <property type="entry name" value="UvrD_C"/>
    <property type="match status" value="1"/>
</dbReference>
<dbReference type="Gene3D" id="1.10.10.160">
    <property type="match status" value="1"/>
</dbReference>
<dbReference type="AlphaFoldDB" id="M4V9D6"/>
<dbReference type="InterPro" id="IPR014016">
    <property type="entry name" value="UvrD-like_ATP-bd"/>
</dbReference>
<dbReference type="Pfam" id="PF00580">
    <property type="entry name" value="UvrD-helicase"/>
    <property type="match status" value="1"/>
</dbReference>
<keyword evidence="4 12" id="KW-0347">Helicase</keyword>
<evidence type="ECO:0000313" key="15">
    <source>
        <dbReference type="EMBL" id="AGH95838.1"/>
    </source>
</evidence>
<evidence type="ECO:0000256" key="5">
    <source>
        <dbReference type="ARBA" id="ARBA00022840"/>
    </source>
</evidence>
<dbReference type="RefSeq" id="WP_015470328.1">
    <property type="nucleotide sequence ID" value="NC_020813.1"/>
</dbReference>
<comment type="catalytic activity">
    <reaction evidence="11">
        <text>ATP + H2O = ADP + phosphate + H(+)</text>
        <dbReference type="Rhea" id="RHEA:13065"/>
        <dbReference type="ChEBI" id="CHEBI:15377"/>
        <dbReference type="ChEBI" id="CHEBI:15378"/>
        <dbReference type="ChEBI" id="CHEBI:30616"/>
        <dbReference type="ChEBI" id="CHEBI:43474"/>
        <dbReference type="ChEBI" id="CHEBI:456216"/>
        <dbReference type="EC" id="5.6.2.4"/>
    </reaction>
</comment>
<dbReference type="PATRIC" id="fig|1184267.3.peg.1643"/>
<dbReference type="GO" id="GO:0043138">
    <property type="term" value="F:3'-5' DNA helicase activity"/>
    <property type="evidence" value="ECO:0007669"/>
    <property type="project" value="UniProtKB-EC"/>
</dbReference>
<evidence type="ECO:0000256" key="7">
    <source>
        <dbReference type="ARBA" id="ARBA00023235"/>
    </source>
</evidence>
<keyword evidence="2 12" id="KW-0547">Nucleotide-binding</keyword>
<dbReference type="STRING" id="1184267.A11Q_1622"/>
<dbReference type="PANTHER" id="PTHR11070:SF2">
    <property type="entry name" value="ATP-DEPENDENT DNA HELICASE SRS2"/>
    <property type="match status" value="1"/>
</dbReference>
<evidence type="ECO:0000256" key="11">
    <source>
        <dbReference type="ARBA" id="ARBA00048988"/>
    </source>
</evidence>
<dbReference type="GO" id="GO:0003677">
    <property type="term" value="F:DNA binding"/>
    <property type="evidence" value="ECO:0007669"/>
    <property type="project" value="UniProtKB-KW"/>
</dbReference>
<dbReference type="OrthoDB" id="5287170at2"/>
<dbReference type="InterPro" id="IPR013986">
    <property type="entry name" value="DExx_box_DNA_helicase_dom_sf"/>
</dbReference>
<evidence type="ECO:0000313" key="16">
    <source>
        <dbReference type="Proteomes" id="UP000012040"/>
    </source>
</evidence>
<accession>M4V9D6</accession>
<dbReference type="CDD" id="cd17932">
    <property type="entry name" value="DEXQc_UvrD"/>
    <property type="match status" value="1"/>
</dbReference>
<reference evidence="15 16" key="1">
    <citation type="journal article" date="2013" name="ISME J.">
        <title>By their genes ye shall know them: genomic signatures of predatory bacteria.</title>
        <authorList>
            <person name="Pasternak Z."/>
            <person name="Pietrokovski S."/>
            <person name="Rotem O."/>
            <person name="Gophna U."/>
            <person name="Lurie-Weinberger M.N."/>
            <person name="Jurkevitch E."/>
        </authorList>
    </citation>
    <scope>NUCLEOTIDE SEQUENCE [LARGE SCALE GENOMIC DNA]</scope>
    <source>
        <strain evidence="15 16">JSS</strain>
    </source>
</reference>
<dbReference type="PROSITE" id="PS51217">
    <property type="entry name" value="UVRD_HELICASE_CTER"/>
    <property type="match status" value="1"/>
</dbReference>
<dbReference type="GO" id="GO:0016887">
    <property type="term" value="F:ATP hydrolysis activity"/>
    <property type="evidence" value="ECO:0007669"/>
    <property type="project" value="RHEA"/>
</dbReference>
<dbReference type="EC" id="5.6.2.4" evidence="9"/>
<dbReference type="CDD" id="cd18807">
    <property type="entry name" value="SF1_C_UvrD"/>
    <property type="match status" value="1"/>
</dbReference>
<evidence type="ECO:0000256" key="10">
    <source>
        <dbReference type="ARBA" id="ARBA00034923"/>
    </source>
</evidence>
<evidence type="ECO:0000256" key="4">
    <source>
        <dbReference type="ARBA" id="ARBA00022806"/>
    </source>
</evidence>
<keyword evidence="7" id="KW-0413">Isomerase</keyword>
<dbReference type="HOGENOM" id="CLU_004585_5_5_7"/>
<dbReference type="eggNOG" id="COG0210">
    <property type="taxonomic scope" value="Bacteria"/>
</dbReference>
<sequence length="668" mass="75859">MDWYEGLNPEQCAAVAHNYGPLLILAGAGSGKTTVLVSRTGRLIAEGIAPASKICVLTFTNKAARELKHRVQLKIGAKAKGLWAGTFHSFGLQLLRKNYKRVGLSANFGVLDQSDTAAIIKELVKDIRTTKEKFDADKLANLINLIRAGKKLPPGYLEEYHELAEVLAPKYEKRLKTLGVTDFEGLLLEPLRLFKNHPEVLDGLQNHFSQIMVDEFQDTNLEQLNLINAISSGHKNLTVVGDDDQSIYGWRGAEINNILNFPHSYENCEVVKLERNYRSVSGILDLGNEVISKNAKRHGKILRSTKLDGSKDKPEVFVLENEDEESDFVVREITHFRGLNYQFGDIAILYRSNTQGAFIESALRRAQIPYAISGGTSIFDRKEAKDWLAYLKQSIWPDEVSLRRIINTPPRGIGETTLDKLTEFADKNNIDFQEACKRWKEAEVPEKTGEAIDNLLKWLWTFPQRLLDDEAIGKTISERFQILVRESGYRDHLAQTSAEGHVFEKRWQVIEIVGRIIESFVNKRESSVGTLKDFIDAMLLRDDPNEDTEKNQVQLMTMHASKGLEFPAVILVGVEEDLLPHKRLGGDIDEERRLFYVGITRAQKKLTLTYCRQRKKMGQIKPVFASRFLSDCSKELYEFYEHGSRPISGETREAMVSDFLKKLSEKPK</sequence>